<dbReference type="PANTHER" id="PTHR33048:SF42">
    <property type="entry name" value="INTEGRAL MEMBRANE PROTEIN"/>
    <property type="match status" value="1"/>
</dbReference>
<feature type="transmembrane region" description="Helical" evidence="6">
    <location>
        <begin position="47"/>
        <end position="72"/>
    </location>
</feature>
<feature type="transmembrane region" description="Helical" evidence="6">
    <location>
        <begin position="159"/>
        <end position="183"/>
    </location>
</feature>
<keyword evidence="3 6" id="KW-1133">Transmembrane helix</keyword>
<organism evidence="8 9">
    <name type="scientific">Colletotrichum chlorophyti</name>
    <dbReference type="NCBI Taxonomy" id="708187"/>
    <lineage>
        <taxon>Eukaryota</taxon>
        <taxon>Fungi</taxon>
        <taxon>Dikarya</taxon>
        <taxon>Ascomycota</taxon>
        <taxon>Pezizomycotina</taxon>
        <taxon>Sordariomycetes</taxon>
        <taxon>Hypocreomycetidae</taxon>
        <taxon>Glomerellales</taxon>
        <taxon>Glomerellaceae</taxon>
        <taxon>Colletotrichum</taxon>
    </lineage>
</organism>
<dbReference type="Pfam" id="PF20684">
    <property type="entry name" value="Fung_rhodopsin"/>
    <property type="match status" value="1"/>
</dbReference>
<reference evidence="8 9" key="1">
    <citation type="submission" date="2016-11" db="EMBL/GenBank/DDBJ databases">
        <title>Draft Genome Assembly of Colletotrichum chlorophyti a pathogen of herbaceous plants.</title>
        <authorList>
            <person name="Gan P."/>
            <person name="Narusaka M."/>
            <person name="Tsushima A."/>
            <person name="Narusaka Y."/>
            <person name="Takano Y."/>
            <person name="Shirasu K."/>
        </authorList>
    </citation>
    <scope>NUCLEOTIDE SEQUENCE [LARGE SCALE GENOMIC DNA]</scope>
    <source>
        <strain evidence="8 9">NTL11</strain>
    </source>
</reference>
<dbReference type="InterPro" id="IPR049326">
    <property type="entry name" value="Rhodopsin_dom_fungi"/>
</dbReference>
<evidence type="ECO:0000256" key="5">
    <source>
        <dbReference type="ARBA" id="ARBA00038359"/>
    </source>
</evidence>
<evidence type="ECO:0000256" key="2">
    <source>
        <dbReference type="ARBA" id="ARBA00022692"/>
    </source>
</evidence>
<evidence type="ECO:0000259" key="7">
    <source>
        <dbReference type="Pfam" id="PF20684"/>
    </source>
</evidence>
<name>A0A1Q8RG34_9PEZI</name>
<proteinExistence type="inferred from homology"/>
<dbReference type="PANTHER" id="PTHR33048">
    <property type="entry name" value="PTH11-LIKE INTEGRAL MEMBRANE PROTEIN (AFU_ORTHOLOGUE AFUA_5G11245)"/>
    <property type="match status" value="1"/>
</dbReference>
<evidence type="ECO:0000256" key="1">
    <source>
        <dbReference type="ARBA" id="ARBA00004141"/>
    </source>
</evidence>
<dbReference type="OrthoDB" id="5417887at2759"/>
<keyword evidence="2 6" id="KW-0812">Transmembrane</keyword>
<feature type="transmembrane region" description="Helical" evidence="6">
    <location>
        <begin position="7"/>
        <end position="27"/>
    </location>
</feature>
<feature type="transmembrane region" description="Helical" evidence="6">
    <location>
        <begin position="195"/>
        <end position="216"/>
    </location>
</feature>
<evidence type="ECO:0000256" key="6">
    <source>
        <dbReference type="SAM" id="Phobius"/>
    </source>
</evidence>
<evidence type="ECO:0000313" key="9">
    <source>
        <dbReference type="Proteomes" id="UP000186583"/>
    </source>
</evidence>
<evidence type="ECO:0000313" key="8">
    <source>
        <dbReference type="EMBL" id="OLN83296.1"/>
    </source>
</evidence>
<accession>A0A1Q8RG34</accession>
<comment type="caution">
    <text evidence="8">The sequence shown here is derived from an EMBL/GenBank/DDBJ whole genome shotgun (WGS) entry which is preliminary data.</text>
</comment>
<feature type="transmembrane region" description="Helical" evidence="6">
    <location>
        <begin position="116"/>
        <end position="139"/>
    </location>
</feature>
<keyword evidence="4 6" id="KW-0472">Membrane</keyword>
<dbReference type="Proteomes" id="UP000186583">
    <property type="component" value="Unassembled WGS sequence"/>
</dbReference>
<protein>
    <recommendedName>
        <fullName evidence="7">Rhodopsin domain-containing protein</fullName>
    </recommendedName>
</protein>
<dbReference type="EMBL" id="MPGH01000204">
    <property type="protein sequence ID" value="OLN83296.1"/>
    <property type="molecule type" value="Genomic_DNA"/>
</dbReference>
<sequence length="378" mass="41441">MAWTPSDLIILVHATTWALFFTATVFLSLRVYSRVRNSGVGLQSDDWVLIAGWIFLLLASANISWLMAILLVPGSLMKITLARTHHNLQSIALGLTKTSFGITLLRLMPGGWEAKLIWVLLVTMNLQFAVHIIASWQAICGTQDQGHIGSRCWVLTQSVTFTIFSALYSAACDFILALLPWKMIFNLQMKQSERISIALALSMGFLAGVMGIMKAVQGYMLLDVRSPNYFYNQSVYWIWSMAEPNVTIISASIPVLRGFVRNVRKRTESSPSGGAYVQTGDVSGRFYNRSTVTAVKKDGKDQDAASDSSILVKGLRDGANSGGGGITSTTEVSVEYERQPEPGPVGMAVSSEARRGVEDYEMDHIAPSAKSSNRPIVM</sequence>
<keyword evidence="9" id="KW-1185">Reference proteome</keyword>
<dbReference type="InterPro" id="IPR052337">
    <property type="entry name" value="SAT4-like"/>
</dbReference>
<comment type="subcellular location">
    <subcellularLocation>
        <location evidence="1">Membrane</location>
        <topology evidence="1">Multi-pass membrane protein</topology>
    </subcellularLocation>
</comment>
<feature type="domain" description="Rhodopsin" evidence="7">
    <location>
        <begin position="29"/>
        <end position="261"/>
    </location>
</feature>
<dbReference type="AlphaFoldDB" id="A0A1Q8RG34"/>
<evidence type="ECO:0000256" key="4">
    <source>
        <dbReference type="ARBA" id="ARBA00023136"/>
    </source>
</evidence>
<comment type="similarity">
    <text evidence="5">Belongs to the SAT4 family.</text>
</comment>
<gene>
    <name evidence="8" type="ORF">CCHL11_03165</name>
</gene>
<dbReference type="GO" id="GO:0016020">
    <property type="term" value="C:membrane"/>
    <property type="evidence" value="ECO:0007669"/>
    <property type="project" value="UniProtKB-SubCell"/>
</dbReference>
<feature type="transmembrane region" description="Helical" evidence="6">
    <location>
        <begin position="236"/>
        <end position="256"/>
    </location>
</feature>
<evidence type="ECO:0000256" key="3">
    <source>
        <dbReference type="ARBA" id="ARBA00022989"/>
    </source>
</evidence>